<evidence type="ECO:0000256" key="1">
    <source>
        <dbReference type="SAM" id="Phobius"/>
    </source>
</evidence>
<reference evidence="3 4" key="1">
    <citation type="journal article" date="2019" name="Syst. Appl. Microbiol.">
        <title>Microvirga tunisiensis sp. nov., a root nodule symbiotic bacterium isolated from Lupinus micranthus and L. luteus grown in Northern Tunisia.</title>
        <authorList>
            <person name="Msaddak A."/>
            <person name="Rejili M."/>
            <person name="Duran D."/>
            <person name="Mars M."/>
            <person name="Palacios J.M."/>
            <person name="Ruiz-Argueso T."/>
            <person name="Rey L."/>
            <person name="Imperial J."/>
        </authorList>
    </citation>
    <scope>NUCLEOTIDE SEQUENCE [LARGE SCALE GENOMIC DNA]</scope>
    <source>
        <strain evidence="3 4">Lmie10</strain>
    </source>
</reference>
<accession>A0A5N7MM89</accession>
<name>A0A5N7MM89_9HYPH</name>
<dbReference type="Pfam" id="PF26604">
    <property type="entry name" value="CBU_0592"/>
    <property type="match status" value="1"/>
</dbReference>
<dbReference type="EMBL" id="VOSK01000126">
    <property type="protein sequence ID" value="MPR28145.1"/>
    <property type="molecule type" value="Genomic_DNA"/>
</dbReference>
<protein>
    <submittedName>
        <fullName evidence="3">Cyclic nucleotide-binding protein</fullName>
    </submittedName>
</protein>
<sequence>MNGPDVIGLFGVAAYLSAYGLLQLGALKVEDNRYALLNALGAILILYSLFFDFNLASFVTQSAWLMLTALGSIRSHIKRSRTARS</sequence>
<gene>
    <name evidence="3" type="ORF">FS320_24015</name>
</gene>
<dbReference type="OrthoDB" id="6625330at2"/>
<dbReference type="Proteomes" id="UP000403266">
    <property type="component" value="Unassembled WGS sequence"/>
</dbReference>
<evidence type="ECO:0000259" key="2">
    <source>
        <dbReference type="Pfam" id="PF26604"/>
    </source>
</evidence>
<keyword evidence="4" id="KW-1185">Reference proteome</keyword>
<proteinExistence type="predicted"/>
<comment type="caution">
    <text evidence="3">The sequence shown here is derived from an EMBL/GenBank/DDBJ whole genome shotgun (WGS) entry which is preliminary data.</text>
</comment>
<evidence type="ECO:0000313" key="3">
    <source>
        <dbReference type="EMBL" id="MPR28145.1"/>
    </source>
</evidence>
<dbReference type="InterPro" id="IPR058058">
    <property type="entry name" value="CBU_0592-like"/>
</dbReference>
<organism evidence="3 4">
    <name type="scientific">Microvirga tunisiensis</name>
    <dbReference type="NCBI Taxonomy" id="2108360"/>
    <lineage>
        <taxon>Bacteria</taxon>
        <taxon>Pseudomonadati</taxon>
        <taxon>Pseudomonadota</taxon>
        <taxon>Alphaproteobacteria</taxon>
        <taxon>Hyphomicrobiales</taxon>
        <taxon>Methylobacteriaceae</taxon>
        <taxon>Microvirga</taxon>
    </lineage>
</organism>
<keyword evidence="1" id="KW-0472">Membrane</keyword>
<dbReference type="RefSeq" id="WP_152714446.1">
    <property type="nucleotide sequence ID" value="NZ_VOSJ01000126.1"/>
</dbReference>
<dbReference type="NCBIfam" id="NF047864">
    <property type="entry name" value="CBU_0592_membra"/>
    <property type="match status" value="1"/>
</dbReference>
<feature type="transmembrane region" description="Helical" evidence="1">
    <location>
        <begin position="57"/>
        <end position="77"/>
    </location>
</feature>
<dbReference type="AlphaFoldDB" id="A0A5N7MM89"/>
<evidence type="ECO:0000313" key="4">
    <source>
        <dbReference type="Proteomes" id="UP000403266"/>
    </source>
</evidence>
<feature type="domain" description="CBU-0592-like" evidence="2">
    <location>
        <begin position="5"/>
        <end position="77"/>
    </location>
</feature>
<keyword evidence="1" id="KW-1133">Transmembrane helix</keyword>
<keyword evidence="1" id="KW-0812">Transmembrane</keyword>
<feature type="transmembrane region" description="Helical" evidence="1">
    <location>
        <begin position="6"/>
        <end position="27"/>
    </location>
</feature>
<feature type="transmembrane region" description="Helical" evidence="1">
    <location>
        <begin position="34"/>
        <end position="51"/>
    </location>
</feature>